<evidence type="ECO:0000313" key="9">
    <source>
        <dbReference type="Proteomes" id="UP000033924"/>
    </source>
</evidence>
<dbReference type="PATRIC" id="fig|65700.7.peg.1466"/>
<evidence type="ECO:0000256" key="5">
    <source>
        <dbReference type="SAM" id="MobiDB-lite"/>
    </source>
</evidence>
<proteinExistence type="predicted"/>
<keyword evidence="9" id="KW-1185">Reference proteome</keyword>
<evidence type="ECO:0000256" key="2">
    <source>
        <dbReference type="ARBA" id="ARBA00022630"/>
    </source>
</evidence>
<dbReference type="Proteomes" id="UP000264980">
    <property type="component" value="Chromosome"/>
</dbReference>
<dbReference type="GO" id="GO:0006089">
    <property type="term" value="P:lactate metabolic process"/>
    <property type="evidence" value="ECO:0007669"/>
    <property type="project" value="InterPro"/>
</dbReference>
<feature type="region of interest" description="Disordered" evidence="5">
    <location>
        <begin position="86"/>
        <end position="120"/>
    </location>
</feature>
<dbReference type="GO" id="GO:0016491">
    <property type="term" value="F:oxidoreductase activity"/>
    <property type="evidence" value="ECO:0007669"/>
    <property type="project" value="UniProtKB-KW"/>
</dbReference>
<gene>
    <name evidence="7" type="ORF">AV903_09930</name>
    <name evidence="8" type="ORF">SY86_05805</name>
</gene>
<evidence type="ECO:0000313" key="10">
    <source>
        <dbReference type="Proteomes" id="UP000264980"/>
    </source>
</evidence>
<dbReference type="GO" id="GO:0055085">
    <property type="term" value="P:transmembrane transport"/>
    <property type="evidence" value="ECO:0007669"/>
    <property type="project" value="InterPro"/>
</dbReference>
<reference evidence="7 10" key="2">
    <citation type="submission" date="2016-01" db="EMBL/GenBank/DDBJ databases">
        <authorList>
            <person name="Oliw E.H."/>
        </authorList>
    </citation>
    <scope>NUCLEOTIDE SEQUENCE [LARGE SCALE GENOMIC DNA]</scope>
    <source>
        <strain evidence="7 10">MDcuke</strain>
    </source>
</reference>
<evidence type="ECO:0000256" key="4">
    <source>
        <dbReference type="ARBA" id="ARBA00023002"/>
    </source>
</evidence>
<dbReference type="GO" id="GO:0050660">
    <property type="term" value="F:flavin adenine dinucleotide binding"/>
    <property type="evidence" value="ECO:0007669"/>
    <property type="project" value="InterPro"/>
</dbReference>
<dbReference type="InterPro" id="IPR051264">
    <property type="entry name" value="FAD-oxidored/transferase_4"/>
</dbReference>
<sequence length="120" mass="13656">MTTTEQLPAEFDDALVHRLYYGHFFCHIFHQDYIVRKGADVHALKEKMLSILNARGTQYPAEHNVGHIYHASPAMRAFYQQFDPTNNLNPGIGKTTKARNWGDEKQTAPASQEQPLSAKD</sequence>
<evidence type="ECO:0000313" key="7">
    <source>
        <dbReference type="EMBL" id="AXF76291.1"/>
    </source>
</evidence>
<dbReference type="Proteomes" id="UP000033924">
    <property type="component" value="Unassembled WGS sequence"/>
</dbReference>
<dbReference type="GO" id="GO:0022904">
    <property type="term" value="P:respiratory electron transport chain"/>
    <property type="evidence" value="ECO:0007669"/>
    <property type="project" value="TreeGrafter"/>
</dbReference>
<dbReference type="EMBL" id="CP013970">
    <property type="protein sequence ID" value="AXF76291.1"/>
    <property type="molecule type" value="Genomic_DNA"/>
</dbReference>
<dbReference type="Gene3D" id="3.30.1370.20">
    <property type="entry name" value="D-lactate dehydrogenase, cap domain, subdomain 2"/>
    <property type="match status" value="1"/>
</dbReference>
<dbReference type="InterPro" id="IPR016164">
    <property type="entry name" value="FAD-linked_Oxase-like_C"/>
</dbReference>
<reference evidence="8 9" key="1">
    <citation type="submission" date="2015-01" db="EMBL/GenBank/DDBJ databases">
        <title>Erwinia tracheiphila.</title>
        <authorList>
            <person name="Shapiro L.R."/>
        </authorList>
    </citation>
    <scope>NUCLEOTIDE SEQUENCE [LARGE SCALE GENOMIC DNA]</scope>
    <source>
        <strain evidence="8 9">BuffGH</strain>
    </source>
</reference>
<feature type="domain" description="D-lactate dehydrogenase membrane binding C-terminal" evidence="6">
    <location>
        <begin position="4"/>
        <end position="101"/>
    </location>
</feature>
<dbReference type="AlphaFoldDB" id="A0A0M2K6L8"/>
<evidence type="ECO:0000313" key="8">
    <source>
        <dbReference type="EMBL" id="KKF35050.1"/>
    </source>
</evidence>
<dbReference type="Pfam" id="PF09330">
    <property type="entry name" value="Lact-deh-memb"/>
    <property type="match status" value="1"/>
</dbReference>
<dbReference type="EMBL" id="JXNU01000003">
    <property type="protein sequence ID" value="KKF35050.1"/>
    <property type="molecule type" value="Genomic_DNA"/>
</dbReference>
<dbReference type="SUPFAM" id="SSF55103">
    <property type="entry name" value="FAD-linked oxidases, C-terminal domain"/>
    <property type="match status" value="1"/>
</dbReference>
<dbReference type="STRING" id="65700.SY86_05805"/>
<feature type="compositionally biased region" description="Polar residues" evidence="5">
    <location>
        <begin position="108"/>
        <end position="120"/>
    </location>
</feature>
<dbReference type="InterPro" id="IPR015409">
    <property type="entry name" value="Lactate_DH_C"/>
</dbReference>
<dbReference type="PANTHER" id="PTHR43716">
    <property type="entry name" value="D-2-HYDROXYGLUTARATE DEHYDROGENASE, MITOCHONDRIAL"/>
    <property type="match status" value="1"/>
</dbReference>
<keyword evidence="4" id="KW-0560">Oxidoreductase</keyword>
<dbReference type="InterPro" id="IPR016173">
    <property type="entry name" value="D-lactate_DH_C-sub2"/>
</dbReference>
<evidence type="ECO:0000259" key="6">
    <source>
        <dbReference type="Pfam" id="PF09330"/>
    </source>
</evidence>
<keyword evidence="3" id="KW-0274">FAD</keyword>
<protein>
    <recommendedName>
        <fullName evidence="6">D-lactate dehydrogenase membrane binding C-terminal domain-containing protein</fullName>
    </recommendedName>
</protein>
<organism evidence="8 9">
    <name type="scientific">Erwinia tracheiphila</name>
    <dbReference type="NCBI Taxonomy" id="65700"/>
    <lineage>
        <taxon>Bacteria</taxon>
        <taxon>Pseudomonadati</taxon>
        <taxon>Pseudomonadota</taxon>
        <taxon>Gammaproteobacteria</taxon>
        <taxon>Enterobacterales</taxon>
        <taxon>Erwiniaceae</taxon>
        <taxon>Erwinia</taxon>
    </lineage>
</organism>
<accession>A0A0M2K6L8</accession>
<name>A0A0M2K6L8_9GAMM</name>
<keyword evidence="2" id="KW-0285">Flavoprotein</keyword>
<comment type="cofactor">
    <cofactor evidence="1">
        <name>FAD</name>
        <dbReference type="ChEBI" id="CHEBI:57692"/>
    </cofactor>
</comment>
<evidence type="ECO:0000256" key="1">
    <source>
        <dbReference type="ARBA" id="ARBA00001974"/>
    </source>
</evidence>
<evidence type="ECO:0000256" key="3">
    <source>
        <dbReference type="ARBA" id="ARBA00022827"/>
    </source>
</evidence>
<dbReference type="PANTHER" id="PTHR43716:SF1">
    <property type="entry name" value="D-2-HYDROXYGLUTARATE DEHYDROGENASE, MITOCHONDRIAL"/>
    <property type="match status" value="1"/>
</dbReference>